<keyword evidence="4" id="KW-0167">Capsid protein</keyword>
<evidence type="ECO:0000313" key="5">
    <source>
        <dbReference type="Proteomes" id="UP000245998"/>
    </source>
</evidence>
<dbReference type="InterPro" id="IPR012347">
    <property type="entry name" value="Ferritin-like"/>
</dbReference>
<dbReference type="OrthoDB" id="2703958at2"/>
<keyword evidence="4" id="KW-0946">Virion</keyword>
<name>A0A2U1K4H7_9BACI</name>
<dbReference type="Proteomes" id="UP000245998">
    <property type="component" value="Unassembled WGS sequence"/>
</dbReference>
<dbReference type="PANTHER" id="PTHR39183:SF1">
    <property type="entry name" value="SPORE COAT PROTEIN F-LIKE PROTEIN YHCQ"/>
    <property type="match status" value="1"/>
</dbReference>
<proteinExistence type="inferred from homology"/>
<evidence type="ECO:0000256" key="2">
    <source>
        <dbReference type="ARBA" id="ARBA00024325"/>
    </source>
</evidence>
<comment type="similarity">
    <text evidence="3">Belongs to the CotF family.</text>
</comment>
<evidence type="ECO:0000256" key="3">
    <source>
        <dbReference type="ARBA" id="ARBA00024344"/>
    </source>
</evidence>
<dbReference type="InterPro" id="IPR012851">
    <property type="entry name" value="Spore_coat_CotF-like"/>
</dbReference>
<dbReference type="Pfam" id="PF07875">
    <property type="entry name" value="Coat_F"/>
    <property type="match status" value="1"/>
</dbReference>
<keyword evidence="1" id="KW-0749">Sporulation</keyword>
<dbReference type="RefSeq" id="WP_116554055.1">
    <property type="nucleotide sequence ID" value="NZ_QCZG01000009.1"/>
</dbReference>
<gene>
    <name evidence="4" type="ORF">DCC39_06375</name>
</gene>
<dbReference type="Gene3D" id="1.20.1260.10">
    <property type="match status" value="1"/>
</dbReference>
<dbReference type="PANTHER" id="PTHR39183">
    <property type="entry name" value="SPORE COAT PROTEIN F-LIKE PROTEIN YHCQ"/>
    <property type="match status" value="1"/>
</dbReference>
<protein>
    <submittedName>
        <fullName evidence="4">Spore coat protein</fullName>
    </submittedName>
</protein>
<evidence type="ECO:0000256" key="1">
    <source>
        <dbReference type="ARBA" id="ARBA00022969"/>
    </source>
</evidence>
<sequence>MKHWNQKHLAWHETLELHELVAFQSTQLVGFKKKLPTIKNSSLRTLYRETIQSIEQNLHELLQFYPSAWSMDRHSSFPDMTAVESGSLLGFSKAAVRNYAAAITETATPQLRETFKRHLLKAIDLHGRVFYFMFYNGYYPAYDLEQLLANDVKMAKNALAFR</sequence>
<comment type="caution">
    <text evidence="4">The sequence shown here is derived from an EMBL/GenBank/DDBJ whole genome shotgun (WGS) entry which is preliminary data.</text>
</comment>
<keyword evidence="5" id="KW-1185">Reference proteome</keyword>
<reference evidence="4 5" key="1">
    <citation type="submission" date="2018-04" db="EMBL/GenBank/DDBJ databases">
        <title>Camelliibacillus theae gen. nov., sp. nov., isolated from Pu'er tea.</title>
        <authorList>
            <person name="Niu L."/>
        </authorList>
    </citation>
    <scope>NUCLEOTIDE SEQUENCE [LARGE SCALE GENOMIC DNA]</scope>
    <source>
        <strain evidence="4 5">T8</strain>
    </source>
</reference>
<dbReference type="EMBL" id="QCZG01000009">
    <property type="protein sequence ID" value="PWA12421.1"/>
    <property type="molecule type" value="Genomic_DNA"/>
</dbReference>
<evidence type="ECO:0000313" key="4">
    <source>
        <dbReference type="EMBL" id="PWA12421.1"/>
    </source>
</evidence>
<accession>A0A2U1K4H7</accession>
<organism evidence="4 5">
    <name type="scientific">Pueribacillus theae</name>
    <dbReference type="NCBI Taxonomy" id="2171751"/>
    <lineage>
        <taxon>Bacteria</taxon>
        <taxon>Bacillati</taxon>
        <taxon>Bacillota</taxon>
        <taxon>Bacilli</taxon>
        <taxon>Bacillales</taxon>
        <taxon>Bacillaceae</taxon>
        <taxon>Pueribacillus</taxon>
    </lineage>
</organism>
<comment type="subcellular location">
    <subcellularLocation>
        <location evidence="2">Spore coat</location>
    </subcellularLocation>
</comment>
<dbReference type="AlphaFoldDB" id="A0A2U1K4H7"/>
<dbReference type="GO" id="GO:0030435">
    <property type="term" value="P:sporulation resulting in formation of a cellular spore"/>
    <property type="evidence" value="ECO:0007669"/>
    <property type="project" value="UniProtKB-KW"/>
</dbReference>